<feature type="transmembrane region" description="Helical" evidence="19">
    <location>
        <begin position="186"/>
        <end position="203"/>
    </location>
</feature>
<name>A0AAP7ZP00_RALSL</name>
<dbReference type="Pfam" id="PF06750">
    <property type="entry name" value="A24_N_bact"/>
    <property type="match status" value="1"/>
</dbReference>
<evidence type="ECO:0000256" key="14">
    <source>
        <dbReference type="ARBA" id="ARBA00050401"/>
    </source>
</evidence>
<dbReference type="PRINTS" id="PR00864">
    <property type="entry name" value="PREPILNPTASE"/>
</dbReference>
<keyword evidence="7 18" id="KW-0808">Transferase</keyword>
<evidence type="ECO:0000256" key="9">
    <source>
        <dbReference type="ARBA" id="ARBA00022692"/>
    </source>
</evidence>
<feature type="domain" description="Prepilin peptidase A24 N-terminal" evidence="21">
    <location>
        <begin position="24"/>
        <end position="129"/>
    </location>
</feature>
<keyword evidence="3" id="KW-1003">Cell membrane</keyword>
<evidence type="ECO:0000256" key="18">
    <source>
        <dbReference type="RuleBase" id="RU003794"/>
    </source>
</evidence>
<dbReference type="InterPro" id="IPR014032">
    <property type="entry name" value="Peptidase_A24A_bac"/>
</dbReference>
<dbReference type="InterPro" id="IPR010627">
    <property type="entry name" value="Prepilin_pept_A24_N"/>
</dbReference>
<evidence type="ECO:0000256" key="17">
    <source>
        <dbReference type="RuleBase" id="RU003793"/>
    </source>
</evidence>
<keyword evidence="11 19" id="KW-1133">Transmembrane helix</keyword>
<evidence type="ECO:0000256" key="1">
    <source>
        <dbReference type="ARBA" id="ARBA00004429"/>
    </source>
</evidence>
<accession>A0AAP7ZP00</accession>
<dbReference type="RefSeq" id="WP_043892401.1">
    <property type="nucleotide sequence ID" value="NZ_NCTK01000001.1"/>
</dbReference>
<sequence length="293" mass="31637">MSGMFAIPTLALLPAWFVIGAAALLGLLVGSFLNVVIHRLPRMIEREEANYIAELRNEPLPHPEPYNLVVPRSACPSCGHQIKAIENIPVISWLALRGRCSACKTPISWRYPAVELVTCVLTGACLWHFGPTWVAVASAALLWFLIAATMIDADTQLLPDAITQPLLWLGLLVNLFDMFARLPDAVIGAMAGYLFLWAIYWAYKLLRGREGMGYGDFKLMAALGAWFGWQALPLLILLSSVVGLVFGAARIARGAESDSPFSFGPFIAGAGVIALLAGPQLVALTGLAPLLAR</sequence>
<feature type="transmembrane region" description="Helical" evidence="19">
    <location>
        <begin position="12"/>
        <end position="37"/>
    </location>
</feature>
<organism evidence="22 23">
    <name type="scientific">Ralstonia solanacearum K60</name>
    <dbReference type="NCBI Taxonomy" id="1091042"/>
    <lineage>
        <taxon>Bacteria</taxon>
        <taxon>Pseudomonadati</taxon>
        <taxon>Pseudomonadota</taxon>
        <taxon>Betaproteobacteria</taxon>
        <taxon>Burkholderiales</taxon>
        <taxon>Burkholderiaceae</taxon>
        <taxon>Ralstonia</taxon>
        <taxon>Ralstonia solanacearum species complex</taxon>
    </lineage>
</organism>
<comment type="subcellular location">
    <subcellularLocation>
        <location evidence="1">Cell inner membrane</location>
        <topology evidence="1">Multi-pass membrane protein</topology>
    </subcellularLocation>
    <subcellularLocation>
        <location evidence="18">Cell membrane</location>
        <topology evidence="18">Multi-pass membrane protein</topology>
    </subcellularLocation>
</comment>
<dbReference type="GO" id="GO:0004190">
    <property type="term" value="F:aspartic-type endopeptidase activity"/>
    <property type="evidence" value="ECO:0007669"/>
    <property type="project" value="UniProtKB-EC"/>
</dbReference>
<evidence type="ECO:0000313" key="22">
    <source>
        <dbReference type="EMBL" id="OYQ13929.1"/>
    </source>
</evidence>
<dbReference type="EC" id="3.4.23.43" evidence="15 18"/>
<evidence type="ECO:0000256" key="19">
    <source>
        <dbReference type="SAM" id="Phobius"/>
    </source>
</evidence>
<feature type="domain" description="Prepilin type IV endopeptidase peptidase" evidence="20">
    <location>
        <begin position="140"/>
        <end position="247"/>
    </location>
</feature>
<proteinExistence type="inferred from homology"/>
<dbReference type="Gene3D" id="1.20.120.1220">
    <property type="match status" value="1"/>
</dbReference>
<dbReference type="GO" id="GO:0008168">
    <property type="term" value="F:methyltransferase activity"/>
    <property type="evidence" value="ECO:0007669"/>
    <property type="project" value="UniProtKB-KW"/>
</dbReference>
<evidence type="ECO:0000256" key="4">
    <source>
        <dbReference type="ARBA" id="ARBA00022519"/>
    </source>
</evidence>
<comment type="caution">
    <text evidence="22">The sequence shown here is derived from an EMBL/GenBank/DDBJ whole genome shotgun (WGS) entry which is preliminary data.</text>
</comment>
<keyword evidence="12 19" id="KW-0472">Membrane</keyword>
<evidence type="ECO:0000256" key="7">
    <source>
        <dbReference type="ARBA" id="ARBA00022679"/>
    </source>
</evidence>
<evidence type="ECO:0000256" key="3">
    <source>
        <dbReference type="ARBA" id="ARBA00022475"/>
    </source>
</evidence>
<dbReference type="GO" id="GO:0005886">
    <property type="term" value="C:plasma membrane"/>
    <property type="evidence" value="ECO:0007669"/>
    <property type="project" value="UniProtKB-SubCell"/>
</dbReference>
<evidence type="ECO:0000256" key="11">
    <source>
        <dbReference type="ARBA" id="ARBA00022989"/>
    </source>
</evidence>
<protein>
    <recommendedName>
        <fullName evidence="16 18">Prepilin leader peptidase/N-methyltransferase</fullName>
        <ecNumber evidence="18">2.1.1.-</ecNumber>
        <ecNumber evidence="15 18">3.4.23.43</ecNumber>
    </recommendedName>
</protein>
<evidence type="ECO:0000256" key="8">
    <source>
        <dbReference type="ARBA" id="ARBA00022691"/>
    </source>
</evidence>
<evidence type="ECO:0000256" key="13">
    <source>
        <dbReference type="ARBA" id="ARBA00023268"/>
    </source>
</evidence>
<dbReference type="EC" id="2.1.1.-" evidence="18"/>
<evidence type="ECO:0000259" key="20">
    <source>
        <dbReference type="Pfam" id="PF01478"/>
    </source>
</evidence>
<evidence type="ECO:0000256" key="10">
    <source>
        <dbReference type="ARBA" id="ARBA00022801"/>
    </source>
</evidence>
<keyword evidence="6 18" id="KW-0645">Protease</keyword>
<keyword evidence="8" id="KW-0949">S-adenosyl-L-methionine</keyword>
<dbReference type="GO" id="GO:0006465">
    <property type="term" value="P:signal peptide processing"/>
    <property type="evidence" value="ECO:0007669"/>
    <property type="project" value="TreeGrafter"/>
</dbReference>
<dbReference type="Proteomes" id="UP000216164">
    <property type="component" value="Unassembled WGS sequence"/>
</dbReference>
<evidence type="ECO:0000256" key="12">
    <source>
        <dbReference type="ARBA" id="ARBA00023136"/>
    </source>
</evidence>
<evidence type="ECO:0000256" key="16">
    <source>
        <dbReference type="ARBA" id="ARBA00071870"/>
    </source>
</evidence>
<feature type="transmembrane region" description="Helical" evidence="19">
    <location>
        <begin position="223"/>
        <end position="246"/>
    </location>
</feature>
<evidence type="ECO:0000259" key="21">
    <source>
        <dbReference type="Pfam" id="PF06750"/>
    </source>
</evidence>
<evidence type="ECO:0000256" key="5">
    <source>
        <dbReference type="ARBA" id="ARBA00022603"/>
    </source>
</evidence>
<reference evidence="22 23" key="1">
    <citation type="submission" date="2017-04" db="EMBL/GenBank/DDBJ databases">
        <title>Genome Announcement: Closed genomes of Ralstonia solanacearum strains K60, UW551, and UW700.</title>
        <authorList>
            <person name="Hayes M."/>
            <person name="Macintyre A.M."/>
            <person name="Allen C."/>
        </authorList>
    </citation>
    <scope>NUCLEOTIDE SEQUENCE [LARGE SCALE GENOMIC DNA]</scope>
    <source>
        <strain evidence="22 23">UW25</strain>
    </source>
</reference>
<feature type="transmembrane region" description="Helical" evidence="19">
    <location>
        <begin position="266"/>
        <end position="292"/>
    </location>
</feature>
<dbReference type="Pfam" id="PF01478">
    <property type="entry name" value="Peptidase_A24"/>
    <property type="match status" value="1"/>
</dbReference>
<dbReference type="GO" id="GO:0032259">
    <property type="term" value="P:methylation"/>
    <property type="evidence" value="ECO:0007669"/>
    <property type="project" value="UniProtKB-KW"/>
</dbReference>
<dbReference type="FunFam" id="1.20.120.1220:FF:000001">
    <property type="entry name" value="Type 4 prepilin-like proteins leader peptide-processing enzyme"/>
    <property type="match status" value="1"/>
</dbReference>
<gene>
    <name evidence="22" type="ORF">B7R77_12180</name>
</gene>
<comment type="catalytic activity">
    <reaction evidence="14 18">
        <text>Typically cleaves a -Gly-|-Phe- bond to release an N-terminal, basic peptide of 5-8 residues from type IV prepilin, and then N-methylates the new N-terminal amino group, the methyl donor being S-adenosyl-L-methionine.</text>
        <dbReference type="EC" id="3.4.23.43"/>
    </reaction>
</comment>
<keyword evidence="13 18" id="KW-0511">Multifunctional enzyme</keyword>
<evidence type="ECO:0000256" key="6">
    <source>
        <dbReference type="ARBA" id="ARBA00022670"/>
    </source>
</evidence>
<dbReference type="InterPro" id="IPR050882">
    <property type="entry name" value="Prepilin_peptidase/N-MTase"/>
</dbReference>
<evidence type="ECO:0000256" key="15">
    <source>
        <dbReference type="ARBA" id="ARBA00067082"/>
    </source>
</evidence>
<comment type="similarity">
    <text evidence="2 17">Belongs to the peptidase A24 family.</text>
</comment>
<keyword evidence="5 18" id="KW-0489">Methyltransferase</keyword>
<dbReference type="EMBL" id="NCTK01000001">
    <property type="protein sequence ID" value="OYQ13929.1"/>
    <property type="molecule type" value="Genomic_DNA"/>
</dbReference>
<dbReference type="PANTHER" id="PTHR30487">
    <property type="entry name" value="TYPE 4 PREPILIN-LIKE PROTEINS LEADER PEPTIDE-PROCESSING ENZYME"/>
    <property type="match status" value="1"/>
</dbReference>
<comment type="function">
    <text evidence="18">Plays an essential role in type IV pili and type II pseudopili formation by proteolytically removing the leader sequence from substrate proteins and subsequently monomethylating the alpha-amino group of the newly exposed N-terminal phenylalanine.</text>
</comment>
<dbReference type="AlphaFoldDB" id="A0AAP7ZP00"/>
<evidence type="ECO:0000256" key="2">
    <source>
        <dbReference type="ARBA" id="ARBA00005801"/>
    </source>
</evidence>
<keyword evidence="9 18" id="KW-0812">Transmembrane</keyword>
<dbReference type="PANTHER" id="PTHR30487:SF0">
    <property type="entry name" value="PREPILIN LEADER PEPTIDASE_N-METHYLTRANSFERASE-RELATED"/>
    <property type="match status" value="1"/>
</dbReference>
<dbReference type="InterPro" id="IPR000045">
    <property type="entry name" value="Prepilin_IV_endopep_pep"/>
</dbReference>
<evidence type="ECO:0000313" key="23">
    <source>
        <dbReference type="Proteomes" id="UP000216164"/>
    </source>
</evidence>
<feature type="transmembrane region" description="Helical" evidence="19">
    <location>
        <begin position="165"/>
        <end position="180"/>
    </location>
</feature>
<keyword evidence="4" id="KW-0997">Cell inner membrane</keyword>
<keyword evidence="10 18" id="KW-0378">Hydrolase</keyword>
<feature type="transmembrane region" description="Helical" evidence="19">
    <location>
        <begin position="135"/>
        <end position="153"/>
    </location>
</feature>